<name>A0A0C3CG81_PILCF</name>
<proteinExistence type="predicted"/>
<dbReference type="HOGENOM" id="CLU_1496784_0_0_1"/>
<dbReference type="AlphaFoldDB" id="A0A0C3CG81"/>
<gene>
    <name evidence="1" type="ORF">PILCRDRAFT_238456</name>
</gene>
<reference evidence="1 2" key="1">
    <citation type="submission" date="2014-04" db="EMBL/GenBank/DDBJ databases">
        <authorList>
            <consortium name="DOE Joint Genome Institute"/>
            <person name="Kuo A."/>
            <person name="Tarkka M."/>
            <person name="Buscot F."/>
            <person name="Kohler A."/>
            <person name="Nagy L.G."/>
            <person name="Floudas D."/>
            <person name="Copeland A."/>
            <person name="Barry K.W."/>
            <person name="Cichocki N."/>
            <person name="Veneault-Fourrey C."/>
            <person name="LaButti K."/>
            <person name="Lindquist E.A."/>
            <person name="Lipzen A."/>
            <person name="Lundell T."/>
            <person name="Morin E."/>
            <person name="Murat C."/>
            <person name="Sun H."/>
            <person name="Tunlid A."/>
            <person name="Henrissat B."/>
            <person name="Grigoriev I.V."/>
            <person name="Hibbett D.S."/>
            <person name="Martin F."/>
            <person name="Nordberg H.P."/>
            <person name="Cantor M.N."/>
            <person name="Hua S.X."/>
        </authorList>
    </citation>
    <scope>NUCLEOTIDE SEQUENCE [LARGE SCALE GENOMIC DNA]</scope>
    <source>
        <strain evidence="1 2">F 1598</strain>
    </source>
</reference>
<dbReference type="InParanoid" id="A0A0C3CG81"/>
<organism evidence="1 2">
    <name type="scientific">Piloderma croceum (strain F 1598)</name>
    <dbReference type="NCBI Taxonomy" id="765440"/>
    <lineage>
        <taxon>Eukaryota</taxon>
        <taxon>Fungi</taxon>
        <taxon>Dikarya</taxon>
        <taxon>Basidiomycota</taxon>
        <taxon>Agaricomycotina</taxon>
        <taxon>Agaricomycetes</taxon>
        <taxon>Agaricomycetidae</taxon>
        <taxon>Atheliales</taxon>
        <taxon>Atheliaceae</taxon>
        <taxon>Piloderma</taxon>
    </lineage>
</organism>
<dbReference type="Proteomes" id="UP000054166">
    <property type="component" value="Unassembled WGS sequence"/>
</dbReference>
<dbReference type="EMBL" id="KN832976">
    <property type="protein sequence ID" value="KIM88767.1"/>
    <property type="molecule type" value="Genomic_DNA"/>
</dbReference>
<reference evidence="2" key="2">
    <citation type="submission" date="2015-01" db="EMBL/GenBank/DDBJ databases">
        <title>Evolutionary Origins and Diversification of the Mycorrhizal Mutualists.</title>
        <authorList>
            <consortium name="DOE Joint Genome Institute"/>
            <consortium name="Mycorrhizal Genomics Consortium"/>
            <person name="Kohler A."/>
            <person name="Kuo A."/>
            <person name="Nagy L.G."/>
            <person name="Floudas D."/>
            <person name="Copeland A."/>
            <person name="Barry K.W."/>
            <person name="Cichocki N."/>
            <person name="Veneault-Fourrey C."/>
            <person name="LaButti K."/>
            <person name="Lindquist E.A."/>
            <person name="Lipzen A."/>
            <person name="Lundell T."/>
            <person name="Morin E."/>
            <person name="Murat C."/>
            <person name="Riley R."/>
            <person name="Ohm R."/>
            <person name="Sun H."/>
            <person name="Tunlid A."/>
            <person name="Henrissat B."/>
            <person name="Grigoriev I.V."/>
            <person name="Hibbett D.S."/>
            <person name="Martin F."/>
        </authorList>
    </citation>
    <scope>NUCLEOTIDE SEQUENCE [LARGE SCALE GENOMIC DNA]</scope>
    <source>
        <strain evidence="2">F 1598</strain>
    </source>
</reference>
<evidence type="ECO:0000313" key="2">
    <source>
        <dbReference type="Proteomes" id="UP000054166"/>
    </source>
</evidence>
<sequence>MQTRSCGSAKAHSLSRTTLNTCRCNTTTHQVEAFRLNLFWPLLESCALESRSIRLVCICTLVPGRSRPNFYSDKISSVICKNGSNMLSICYSIYLLQVNDRKLHTACSISCTAGCKNGSNMFSIRYSIYLLQVNDRKLRTALLNELYGEMYGLYFCPHISLTDLHFPAHGHPCNTVAVTD</sequence>
<keyword evidence="2" id="KW-1185">Reference proteome</keyword>
<evidence type="ECO:0000313" key="1">
    <source>
        <dbReference type="EMBL" id="KIM88767.1"/>
    </source>
</evidence>
<protein>
    <submittedName>
        <fullName evidence="1">Uncharacterized protein</fullName>
    </submittedName>
</protein>
<accession>A0A0C3CG81</accession>